<feature type="signal peptide" evidence="3">
    <location>
        <begin position="1"/>
        <end position="18"/>
    </location>
</feature>
<dbReference type="Proteomes" id="UP000190130">
    <property type="component" value="Unassembled WGS sequence"/>
</dbReference>
<keyword evidence="2" id="KW-0472">Membrane</keyword>
<reference evidence="5 7" key="1">
    <citation type="submission" date="2015-10" db="EMBL/GenBank/DDBJ databases">
        <title>Draft genome of Bosea thiooxidans.</title>
        <authorList>
            <person name="Wang X."/>
        </authorList>
    </citation>
    <scope>NUCLEOTIDE SEQUENCE [LARGE SCALE GENOMIC DNA]</scope>
    <source>
        <strain evidence="5 7">CGMCC 9174</strain>
    </source>
</reference>
<evidence type="ECO:0000259" key="4">
    <source>
        <dbReference type="Pfam" id="PF25607"/>
    </source>
</evidence>
<protein>
    <submittedName>
        <fullName evidence="6">Oxygen tolerance</fullName>
    </submittedName>
</protein>
<keyword evidence="7" id="KW-1185">Reference proteome</keyword>
<feature type="region of interest" description="Disordered" evidence="1">
    <location>
        <begin position="396"/>
        <end position="422"/>
    </location>
</feature>
<evidence type="ECO:0000313" key="7">
    <source>
        <dbReference type="Proteomes" id="UP000051562"/>
    </source>
</evidence>
<proteinExistence type="predicted"/>
<dbReference type="EMBL" id="FUYX01000008">
    <property type="protein sequence ID" value="SKB94841.1"/>
    <property type="molecule type" value="Genomic_DNA"/>
</dbReference>
<evidence type="ECO:0000313" key="5">
    <source>
        <dbReference type="EMBL" id="KQK30963.1"/>
    </source>
</evidence>
<gene>
    <name evidence="5" type="ORF">ARD30_11845</name>
    <name evidence="6" type="ORF">SAMN05660750_03212</name>
</gene>
<evidence type="ECO:0000256" key="1">
    <source>
        <dbReference type="SAM" id="MobiDB-lite"/>
    </source>
</evidence>
<dbReference type="STRING" id="53254.SAMN05660750_03212"/>
<dbReference type="OrthoDB" id="7699970at2"/>
<accession>A0A0Q3KMR1</accession>
<keyword evidence="2" id="KW-1133">Transmembrane helix</keyword>
<feature type="domain" description="DUF7939" evidence="4">
    <location>
        <begin position="323"/>
        <end position="403"/>
    </location>
</feature>
<dbReference type="Pfam" id="PF25607">
    <property type="entry name" value="DUF7939"/>
    <property type="match status" value="1"/>
</dbReference>
<dbReference type="RefSeq" id="WP_055727791.1">
    <property type="nucleotide sequence ID" value="NZ_FUYX01000008.1"/>
</dbReference>
<organism evidence="5 7">
    <name type="scientific">Bosea thiooxidans</name>
    <dbReference type="NCBI Taxonomy" id="53254"/>
    <lineage>
        <taxon>Bacteria</taxon>
        <taxon>Pseudomonadati</taxon>
        <taxon>Pseudomonadota</taxon>
        <taxon>Alphaproteobacteria</taxon>
        <taxon>Hyphomicrobiales</taxon>
        <taxon>Boseaceae</taxon>
        <taxon>Bosea</taxon>
    </lineage>
</organism>
<evidence type="ECO:0000256" key="3">
    <source>
        <dbReference type="SAM" id="SignalP"/>
    </source>
</evidence>
<keyword evidence="2" id="KW-0812">Transmembrane</keyword>
<dbReference type="Proteomes" id="UP000051562">
    <property type="component" value="Unassembled WGS sequence"/>
</dbReference>
<feature type="chain" id="PRO_5014520482" evidence="3">
    <location>
        <begin position="19"/>
        <end position="422"/>
    </location>
</feature>
<evidence type="ECO:0000256" key="2">
    <source>
        <dbReference type="SAM" id="Phobius"/>
    </source>
</evidence>
<sequence>MKRLPALVLALLPGLAWGQEPAGGPVIRTTTDPAQGIVIGQPVRLDVEVLFPGEMVRPPRVSLSEAPGAQILRFETQATTMRDRIGDQDYVGQSFEFVLFPRRGGEITVPAADVTLLDRNGDPAGTAKGQPVKIAVTVPPGIDPSGPVLAADGVSVEQSWSPDPRAAQLKPGGAIVRLIRRQADGVPALGMAELGFTAPEGVRVYVDPPVVEDRSNRGNVEGHRTDKVTYVFEKAGTYDLPALTQPWWSLSDKQARTETLPGATVTIAAGAAGRTGRQTGWVPGPVWLVVGLSLVALLLILVLLRARVAALWQEAVLRRRNSEAAARRELLRAAGAGDASATYRALAQWLERLSASERRQARADQRLGQAIAQLERGLFGDGASWDRAAGAGLAEAARRFHRQRRPSPHGAADPLPPLNPVA</sequence>
<dbReference type="PANTHER" id="PTHR40940:SF1">
    <property type="entry name" value="PROTEIN BATD"/>
    <property type="match status" value="1"/>
</dbReference>
<evidence type="ECO:0000313" key="6">
    <source>
        <dbReference type="EMBL" id="SKB94841.1"/>
    </source>
</evidence>
<evidence type="ECO:0000313" key="8">
    <source>
        <dbReference type="Proteomes" id="UP000190130"/>
    </source>
</evidence>
<dbReference type="InterPro" id="IPR057699">
    <property type="entry name" value="DUF7939"/>
</dbReference>
<dbReference type="EMBL" id="LMAR01000032">
    <property type="protein sequence ID" value="KQK30963.1"/>
    <property type="molecule type" value="Genomic_DNA"/>
</dbReference>
<dbReference type="PANTHER" id="PTHR40940">
    <property type="entry name" value="PROTEIN BATD-RELATED"/>
    <property type="match status" value="1"/>
</dbReference>
<dbReference type="AlphaFoldDB" id="A0A0Q3KMR1"/>
<dbReference type="InterPro" id="IPR025738">
    <property type="entry name" value="BatD"/>
</dbReference>
<keyword evidence="3" id="KW-0732">Signal</keyword>
<feature type="transmembrane region" description="Helical" evidence="2">
    <location>
        <begin position="284"/>
        <end position="304"/>
    </location>
</feature>
<name>A0A0Q3KMR1_9HYPH</name>
<reference evidence="6 8" key="2">
    <citation type="submission" date="2017-02" db="EMBL/GenBank/DDBJ databases">
        <authorList>
            <person name="Peterson S.W."/>
        </authorList>
    </citation>
    <scope>NUCLEOTIDE SEQUENCE [LARGE SCALE GENOMIC DNA]</scope>
    <source>
        <strain evidence="6 8">DSM 9653</strain>
    </source>
</reference>